<dbReference type="NCBIfam" id="TIGR00009">
    <property type="entry name" value="L28"/>
    <property type="match status" value="1"/>
</dbReference>
<evidence type="ECO:0000256" key="2">
    <source>
        <dbReference type="ARBA" id="ARBA00022980"/>
    </source>
</evidence>
<dbReference type="InterPro" id="IPR001383">
    <property type="entry name" value="Ribosomal_bL28_bact-type"/>
</dbReference>
<dbReference type="GO" id="GO:0003735">
    <property type="term" value="F:structural constituent of ribosome"/>
    <property type="evidence" value="ECO:0007669"/>
    <property type="project" value="InterPro"/>
</dbReference>
<accession>A0A2K8NRT5</accession>
<name>A0A2K8NRT5_9MOLU</name>
<evidence type="ECO:0000256" key="1">
    <source>
        <dbReference type="ARBA" id="ARBA00008760"/>
    </source>
</evidence>
<dbReference type="Proteomes" id="UP000232222">
    <property type="component" value="Chromosome"/>
</dbReference>
<proteinExistence type="inferred from homology"/>
<keyword evidence="3 5" id="KW-0687">Ribonucleoprotein</keyword>
<dbReference type="RefSeq" id="WP_100609209.1">
    <property type="nucleotide sequence ID" value="NZ_CP024962.1"/>
</dbReference>
<evidence type="ECO:0000256" key="4">
    <source>
        <dbReference type="ARBA" id="ARBA00035174"/>
    </source>
</evidence>
<dbReference type="Gene3D" id="2.30.170.40">
    <property type="entry name" value="Ribosomal protein L28/L24"/>
    <property type="match status" value="1"/>
</dbReference>
<dbReference type="KEGG" id="efr:EFREU_v1c02290"/>
<dbReference type="InterPro" id="IPR026569">
    <property type="entry name" value="Ribosomal_bL28"/>
</dbReference>
<dbReference type="InterPro" id="IPR037147">
    <property type="entry name" value="Ribosomal_bL28_sf"/>
</dbReference>
<dbReference type="PANTHER" id="PTHR39080:SF1">
    <property type="entry name" value="LARGE RIBOSOMAL SUBUNIT PROTEIN BL28A"/>
    <property type="match status" value="1"/>
</dbReference>
<dbReference type="OrthoDB" id="9805609at2"/>
<evidence type="ECO:0000256" key="5">
    <source>
        <dbReference type="HAMAP-Rule" id="MF_00373"/>
    </source>
</evidence>
<dbReference type="GO" id="GO:0006412">
    <property type="term" value="P:translation"/>
    <property type="evidence" value="ECO:0007669"/>
    <property type="project" value="UniProtKB-UniRule"/>
</dbReference>
<evidence type="ECO:0000256" key="3">
    <source>
        <dbReference type="ARBA" id="ARBA00023274"/>
    </source>
</evidence>
<protein>
    <recommendedName>
        <fullName evidence="4 5">Large ribosomal subunit protein bL28</fullName>
    </recommendedName>
</protein>
<dbReference type="Pfam" id="PF00830">
    <property type="entry name" value="Ribosomal_L28"/>
    <property type="match status" value="1"/>
</dbReference>
<sequence>MARKDSLTGKAALTGNSRSHALNATKRKWNLNLQKVKVTDDKGRVYTIKVSARTLKSLKKQDKIA</sequence>
<dbReference type="InterPro" id="IPR050096">
    <property type="entry name" value="Bacterial_rp_bL28"/>
</dbReference>
<evidence type="ECO:0000313" key="6">
    <source>
        <dbReference type="EMBL" id="ATZ16256.1"/>
    </source>
</evidence>
<keyword evidence="2 5" id="KW-0689">Ribosomal protein</keyword>
<dbReference type="InterPro" id="IPR034704">
    <property type="entry name" value="Ribosomal_bL28/bL31-like_sf"/>
</dbReference>
<keyword evidence="7" id="KW-1185">Reference proteome</keyword>
<dbReference type="AlphaFoldDB" id="A0A2K8NRT5"/>
<dbReference type="HAMAP" id="MF_00373">
    <property type="entry name" value="Ribosomal_bL28"/>
    <property type="match status" value="1"/>
</dbReference>
<gene>
    <name evidence="5 6" type="primary">rpmB</name>
    <name evidence="6" type="ORF">EFREU_v1c02290</name>
</gene>
<comment type="similarity">
    <text evidence="1 5">Belongs to the bacterial ribosomal protein bL28 family.</text>
</comment>
<dbReference type="GO" id="GO:0005840">
    <property type="term" value="C:ribosome"/>
    <property type="evidence" value="ECO:0007669"/>
    <property type="project" value="UniProtKB-KW"/>
</dbReference>
<dbReference type="SUPFAM" id="SSF143800">
    <property type="entry name" value="L28p-like"/>
    <property type="match status" value="1"/>
</dbReference>
<evidence type="ECO:0000313" key="7">
    <source>
        <dbReference type="Proteomes" id="UP000232222"/>
    </source>
</evidence>
<dbReference type="EMBL" id="CP024962">
    <property type="protein sequence ID" value="ATZ16256.1"/>
    <property type="molecule type" value="Genomic_DNA"/>
</dbReference>
<organism evidence="6 7">
    <name type="scientific">Entomoplasma freundtii</name>
    <dbReference type="NCBI Taxonomy" id="74700"/>
    <lineage>
        <taxon>Bacteria</taxon>
        <taxon>Bacillati</taxon>
        <taxon>Mycoplasmatota</taxon>
        <taxon>Mollicutes</taxon>
        <taxon>Entomoplasmatales</taxon>
        <taxon>Entomoplasmataceae</taxon>
        <taxon>Entomoplasma</taxon>
    </lineage>
</organism>
<dbReference type="GO" id="GO:1990904">
    <property type="term" value="C:ribonucleoprotein complex"/>
    <property type="evidence" value="ECO:0007669"/>
    <property type="project" value="UniProtKB-KW"/>
</dbReference>
<dbReference type="PANTHER" id="PTHR39080">
    <property type="entry name" value="50S RIBOSOMAL PROTEIN L28"/>
    <property type="match status" value="1"/>
</dbReference>
<reference evidence="6 7" key="1">
    <citation type="submission" date="2017-11" db="EMBL/GenBank/DDBJ databases">
        <title>Genome sequence of Entomoplasma freundtii BARC 318 (ATCC 51999).</title>
        <authorList>
            <person name="Lo W.-S."/>
            <person name="Gasparich G.E."/>
            <person name="Kuo C.-H."/>
        </authorList>
    </citation>
    <scope>NUCLEOTIDE SEQUENCE [LARGE SCALE GENOMIC DNA]</scope>
    <source>
        <strain evidence="6 7">BARC 318</strain>
    </source>
</reference>